<dbReference type="SMR" id="A0A1I7RKF6"/>
<dbReference type="PRINTS" id="PR00463">
    <property type="entry name" value="EP450I"/>
</dbReference>
<dbReference type="eggNOG" id="KOG0158">
    <property type="taxonomic scope" value="Eukaryota"/>
</dbReference>
<evidence type="ECO:0000313" key="12">
    <source>
        <dbReference type="Proteomes" id="UP000095284"/>
    </source>
</evidence>
<sequence length="504" mass="57807">MFWLLIAAILVAYVFHAIYHSKYWERKGIPGPKPTPFVGNLMEIRNQKAYSLNLAEWTKQYGDVYGIQKGRTNILVISNPKLIKEVIVDKFEIFHARESPPSRGDPETMPRANVFSAAGKRWKRLRTLASPAFSVANLKKVMPIIDESADEMMKHLERRLTLNQSFDIQPFFFEFTLDVICRAALGHERSMQFENPYREDLYYFFRHLSHPLSDLSHMIPALWRPLRFLEMGVRRFEGVGIIPLIHGMEKAVKERQAKRNAGDVDSEPADFIDIFLNSLQDDVKLEKTGLYDKTDVHIEKKLSLGEVFANCMVFLLAGYDTTANVLTFTSYFLAKHPEVQEKLRAEIEEICVDQSPSYEQLNSLRYTEAVMKEALRLMPIASAAVNRTCAQGTVLGGTIEIQQGDCIEVDVVSYHRRKDVWGEDAEEFRPERFLEESKTEQIYGFGGGPRICIGMRLAYLEEKMALVKLLRRYRFKAGPETDPLTLSGTLILSSDNMKLIVEEI</sequence>
<protein>
    <submittedName>
        <fullName evidence="11">(pine wood nematode) hypothetical protein</fullName>
    </submittedName>
</protein>
<evidence type="ECO:0000256" key="1">
    <source>
        <dbReference type="ARBA" id="ARBA00001971"/>
    </source>
</evidence>
<keyword evidence="6 9" id="KW-0408">Iron</keyword>
<dbReference type="InterPro" id="IPR017972">
    <property type="entry name" value="Cyt_P450_CS"/>
</dbReference>
<dbReference type="Gene3D" id="1.10.630.10">
    <property type="entry name" value="Cytochrome P450"/>
    <property type="match status" value="1"/>
</dbReference>
<gene>
    <name evidence="11" type="ORF">BXYJ_LOCUS15219</name>
</gene>
<comment type="similarity">
    <text evidence="2 10">Belongs to the cytochrome P450 family.</text>
</comment>
<evidence type="ECO:0000313" key="13">
    <source>
        <dbReference type="Proteomes" id="UP000659654"/>
    </source>
</evidence>
<dbReference type="Proteomes" id="UP000582659">
    <property type="component" value="Unassembled WGS sequence"/>
</dbReference>
<evidence type="ECO:0000256" key="7">
    <source>
        <dbReference type="ARBA" id="ARBA00023033"/>
    </source>
</evidence>
<evidence type="ECO:0000256" key="10">
    <source>
        <dbReference type="RuleBase" id="RU000461"/>
    </source>
</evidence>
<dbReference type="GO" id="GO:0020037">
    <property type="term" value="F:heme binding"/>
    <property type="evidence" value="ECO:0007669"/>
    <property type="project" value="InterPro"/>
</dbReference>
<dbReference type="PANTHER" id="PTHR24302">
    <property type="entry name" value="CYTOCHROME P450 FAMILY 3"/>
    <property type="match status" value="1"/>
</dbReference>
<dbReference type="GO" id="GO:0008395">
    <property type="term" value="F:steroid hydroxylase activity"/>
    <property type="evidence" value="ECO:0007669"/>
    <property type="project" value="TreeGrafter"/>
</dbReference>
<reference evidence="11" key="2">
    <citation type="submission" date="2020-09" db="EMBL/GenBank/DDBJ databases">
        <authorList>
            <person name="Kikuchi T."/>
        </authorList>
    </citation>
    <scope>NUCLEOTIDE SEQUENCE</scope>
    <source>
        <strain evidence="11">Ka4C1</strain>
    </source>
</reference>
<keyword evidence="4 9" id="KW-0479">Metal-binding</keyword>
<comment type="cofactor">
    <cofactor evidence="1 9">
        <name>heme</name>
        <dbReference type="ChEBI" id="CHEBI:30413"/>
    </cofactor>
</comment>
<dbReference type="Proteomes" id="UP000095284">
    <property type="component" value="Unplaced"/>
</dbReference>
<dbReference type="InterPro" id="IPR050705">
    <property type="entry name" value="Cytochrome_P450_3A"/>
</dbReference>
<accession>A0A1I7RKF6</accession>
<dbReference type="EMBL" id="CAJFCV020000006">
    <property type="protein sequence ID" value="CAG9131350.1"/>
    <property type="molecule type" value="Genomic_DNA"/>
</dbReference>
<feature type="binding site" description="axial binding residue" evidence="9">
    <location>
        <position position="452"/>
    </location>
    <ligand>
        <name>heme</name>
        <dbReference type="ChEBI" id="CHEBI:30413"/>
    </ligand>
    <ligandPart>
        <name>Fe</name>
        <dbReference type="ChEBI" id="CHEBI:18248"/>
    </ligandPart>
</feature>
<dbReference type="PROSITE" id="PS00086">
    <property type="entry name" value="CYTOCHROME_P450"/>
    <property type="match status" value="1"/>
</dbReference>
<dbReference type="AlphaFoldDB" id="A0A1I7RKF6"/>
<dbReference type="InterPro" id="IPR001128">
    <property type="entry name" value="Cyt_P450"/>
</dbReference>
<organism evidence="12 14">
    <name type="scientific">Bursaphelenchus xylophilus</name>
    <name type="common">Pinewood nematode worm</name>
    <name type="synonym">Aphelenchoides xylophilus</name>
    <dbReference type="NCBI Taxonomy" id="6326"/>
    <lineage>
        <taxon>Eukaryota</taxon>
        <taxon>Metazoa</taxon>
        <taxon>Ecdysozoa</taxon>
        <taxon>Nematoda</taxon>
        <taxon>Chromadorea</taxon>
        <taxon>Rhabditida</taxon>
        <taxon>Tylenchina</taxon>
        <taxon>Tylenchomorpha</taxon>
        <taxon>Aphelenchoidea</taxon>
        <taxon>Aphelenchoididae</taxon>
        <taxon>Bursaphelenchus</taxon>
    </lineage>
</organism>
<dbReference type="InterPro" id="IPR002401">
    <property type="entry name" value="Cyt_P450_E_grp-I"/>
</dbReference>
<dbReference type="InterPro" id="IPR036396">
    <property type="entry name" value="Cyt_P450_sf"/>
</dbReference>
<evidence type="ECO:0000256" key="4">
    <source>
        <dbReference type="ARBA" id="ARBA00022723"/>
    </source>
</evidence>
<dbReference type="OrthoDB" id="2789670at2759"/>
<keyword evidence="5 10" id="KW-0560">Oxidoreductase</keyword>
<dbReference type="SUPFAM" id="SSF48264">
    <property type="entry name" value="Cytochrome P450"/>
    <property type="match status" value="1"/>
</dbReference>
<dbReference type="PANTHER" id="PTHR24302:SF15">
    <property type="entry name" value="FATTY-ACID PEROXYGENASE"/>
    <property type="match status" value="1"/>
</dbReference>
<dbReference type="Proteomes" id="UP000659654">
    <property type="component" value="Unassembled WGS sequence"/>
</dbReference>
<evidence type="ECO:0000256" key="5">
    <source>
        <dbReference type="ARBA" id="ARBA00023002"/>
    </source>
</evidence>
<dbReference type="WBParaSite" id="BXY_0119000.1">
    <property type="protein sequence ID" value="BXY_0119000.1"/>
    <property type="gene ID" value="BXY_0119000"/>
</dbReference>
<reference evidence="14" key="1">
    <citation type="submission" date="2016-11" db="UniProtKB">
        <authorList>
            <consortium name="WormBaseParasite"/>
        </authorList>
    </citation>
    <scope>IDENTIFICATION</scope>
</reference>
<evidence type="ECO:0000256" key="9">
    <source>
        <dbReference type="PIRSR" id="PIRSR602401-1"/>
    </source>
</evidence>
<dbReference type="PRINTS" id="PR00385">
    <property type="entry name" value="P450"/>
</dbReference>
<comment type="function">
    <text evidence="8">Cytochromes P450 are a group of heme-thiolate monooxygenases. They oxidize a variety of structurally unrelated compounds, including steroids, fatty acids, and xenobiotics.</text>
</comment>
<evidence type="ECO:0000256" key="6">
    <source>
        <dbReference type="ARBA" id="ARBA00023004"/>
    </source>
</evidence>
<keyword evidence="13" id="KW-1185">Reference proteome</keyword>
<dbReference type="EMBL" id="CAJFDI010000006">
    <property type="protein sequence ID" value="CAD5235128.1"/>
    <property type="molecule type" value="Genomic_DNA"/>
</dbReference>
<dbReference type="GO" id="GO:0016705">
    <property type="term" value="F:oxidoreductase activity, acting on paired donors, with incorporation or reduction of molecular oxygen"/>
    <property type="evidence" value="ECO:0007669"/>
    <property type="project" value="InterPro"/>
</dbReference>
<dbReference type="Pfam" id="PF00067">
    <property type="entry name" value="p450"/>
    <property type="match status" value="1"/>
</dbReference>
<name>A0A1I7RKF6_BURXY</name>
<evidence type="ECO:0000256" key="8">
    <source>
        <dbReference type="ARBA" id="ARBA00043906"/>
    </source>
</evidence>
<evidence type="ECO:0000313" key="14">
    <source>
        <dbReference type="WBParaSite" id="BXY_0119000.1"/>
    </source>
</evidence>
<evidence type="ECO:0000313" key="11">
    <source>
        <dbReference type="EMBL" id="CAD5235128.1"/>
    </source>
</evidence>
<keyword evidence="3 9" id="KW-0349">Heme</keyword>
<evidence type="ECO:0000256" key="3">
    <source>
        <dbReference type="ARBA" id="ARBA00022617"/>
    </source>
</evidence>
<proteinExistence type="inferred from homology"/>
<evidence type="ECO:0000256" key="2">
    <source>
        <dbReference type="ARBA" id="ARBA00010617"/>
    </source>
</evidence>
<dbReference type="GO" id="GO:0005506">
    <property type="term" value="F:iron ion binding"/>
    <property type="evidence" value="ECO:0007669"/>
    <property type="project" value="InterPro"/>
</dbReference>
<dbReference type="FunFam" id="1.10.630.10:FF:000182">
    <property type="entry name" value="Cytochrome P450 3A4"/>
    <property type="match status" value="1"/>
</dbReference>
<keyword evidence="7 10" id="KW-0503">Monooxygenase</keyword>